<proteinExistence type="inferred from homology"/>
<dbReference type="SUPFAM" id="SSF55252">
    <property type="entry name" value="C-terminal domain of arginine repressor"/>
    <property type="match status" value="1"/>
</dbReference>
<dbReference type="GO" id="GO:0051259">
    <property type="term" value="P:protein complex oligomerization"/>
    <property type="evidence" value="ECO:0007669"/>
    <property type="project" value="InterPro"/>
</dbReference>
<evidence type="ECO:0000256" key="3">
    <source>
        <dbReference type="ARBA" id="ARBA00022490"/>
    </source>
</evidence>
<dbReference type="GO" id="GO:0034618">
    <property type="term" value="F:arginine binding"/>
    <property type="evidence" value="ECO:0007669"/>
    <property type="project" value="InterPro"/>
</dbReference>
<dbReference type="GO" id="GO:0003700">
    <property type="term" value="F:DNA-binding transcription factor activity"/>
    <property type="evidence" value="ECO:0007669"/>
    <property type="project" value="UniProtKB-UniRule"/>
</dbReference>
<dbReference type="Pfam" id="PF02863">
    <property type="entry name" value="Arg_repressor_C"/>
    <property type="match status" value="1"/>
</dbReference>
<dbReference type="GO" id="GO:0003677">
    <property type="term" value="F:DNA binding"/>
    <property type="evidence" value="ECO:0007669"/>
    <property type="project" value="UniProtKB-KW"/>
</dbReference>
<evidence type="ECO:0000256" key="6">
    <source>
        <dbReference type="ARBA" id="ARBA00023163"/>
    </source>
</evidence>
<keyword evidence="11" id="KW-1185">Reference proteome</keyword>
<dbReference type="Gene3D" id="1.10.10.10">
    <property type="entry name" value="Winged helix-like DNA-binding domain superfamily/Winged helix DNA-binding domain"/>
    <property type="match status" value="1"/>
</dbReference>
<comment type="function">
    <text evidence="7">Regulates arginine biosynthesis genes.</text>
</comment>
<organism evidence="10 11">
    <name type="scientific">Weissella ceti</name>
    <dbReference type="NCBI Taxonomy" id="759620"/>
    <lineage>
        <taxon>Bacteria</taxon>
        <taxon>Bacillati</taxon>
        <taxon>Bacillota</taxon>
        <taxon>Bacilli</taxon>
        <taxon>Lactobacillales</taxon>
        <taxon>Lactobacillaceae</taxon>
        <taxon>Weissella</taxon>
    </lineage>
</organism>
<keyword evidence="7" id="KW-0028">Amino-acid biosynthesis</keyword>
<dbReference type="STRING" id="759620.WS105_0964"/>
<dbReference type="EMBL" id="CP009223">
    <property type="protein sequence ID" value="AIM63219.1"/>
    <property type="molecule type" value="Genomic_DNA"/>
</dbReference>
<reference evidence="11" key="2">
    <citation type="submission" date="2014-08" db="EMBL/GenBank/DDBJ databases">
        <title>Complete genome of Weissella ceti strain WS74 isolated from diseased rainbow trout in Brazil.</title>
        <authorList>
            <person name="Figueiredo H.C.P."/>
            <person name="Leal C.A.G."/>
            <person name="Pereira F.L."/>
            <person name="Soares S.C."/>
            <person name="Dorella F.A."/>
            <person name="Carvalho A.F."/>
            <person name="Azevedo V.A.C."/>
        </authorList>
    </citation>
    <scope>NUCLEOTIDE SEQUENCE [LARGE SCALE GENOMIC DNA]</scope>
    <source>
        <strain evidence="11">WS74</strain>
    </source>
</reference>
<comment type="similarity">
    <text evidence="2 7">Belongs to the ArgR family.</text>
</comment>
<dbReference type="GO" id="GO:0005737">
    <property type="term" value="C:cytoplasm"/>
    <property type="evidence" value="ECO:0007669"/>
    <property type="project" value="UniProtKB-SubCell"/>
</dbReference>
<dbReference type="HAMAP" id="MF_00173">
    <property type="entry name" value="Arg_repressor"/>
    <property type="match status" value="1"/>
</dbReference>
<dbReference type="InterPro" id="IPR036251">
    <property type="entry name" value="Arg_repress_C_sf"/>
</dbReference>
<dbReference type="SUPFAM" id="SSF46785">
    <property type="entry name" value="Winged helix' DNA-binding domain"/>
    <property type="match status" value="1"/>
</dbReference>
<protein>
    <recommendedName>
        <fullName evidence="7">Arginine repressor</fullName>
    </recommendedName>
</protein>
<sequence>MAKNKQERQQEILRLITQQQIRRQEDLVQQLNELGWQVTQATVSRDIADMQLVKVPLSESGFTYATMSHDDYRSQLRHILHEATTHYTVQGNMVMIKVSPGSGPALKIALEEVNVPEMFGIIGDDTGVLLILKDAVDASHFMNQMMDDRD</sequence>
<comment type="subcellular location">
    <subcellularLocation>
        <location evidence="1 7">Cytoplasm</location>
    </subcellularLocation>
</comment>
<dbReference type="UniPathway" id="UPA00068"/>
<dbReference type="PANTHER" id="PTHR34471">
    <property type="entry name" value="ARGININE REPRESSOR"/>
    <property type="match status" value="1"/>
</dbReference>
<dbReference type="Gene3D" id="3.30.1360.40">
    <property type="match status" value="1"/>
</dbReference>
<evidence type="ECO:0000259" key="9">
    <source>
        <dbReference type="Pfam" id="PF02863"/>
    </source>
</evidence>
<dbReference type="Pfam" id="PF01316">
    <property type="entry name" value="Arg_repressor"/>
    <property type="match status" value="1"/>
</dbReference>
<gene>
    <name evidence="7" type="primary">argR</name>
    <name evidence="10" type="ORF">WS74_0967</name>
</gene>
<dbReference type="InterPro" id="IPR036390">
    <property type="entry name" value="WH_DNA-bd_sf"/>
</dbReference>
<keyword evidence="7" id="KW-0055">Arginine biosynthesis</keyword>
<evidence type="ECO:0000313" key="10">
    <source>
        <dbReference type="EMBL" id="AIM63219.1"/>
    </source>
</evidence>
<dbReference type="KEGG" id="wct:WS74_0967"/>
<keyword evidence="7" id="KW-0678">Repressor</keyword>
<keyword evidence="3 7" id="KW-0963">Cytoplasm</keyword>
<evidence type="ECO:0000256" key="5">
    <source>
        <dbReference type="ARBA" id="ARBA00023125"/>
    </source>
</evidence>
<dbReference type="PANTHER" id="PTHR34471:SF1">
    <property type="entry name" value="ARGININE REPRESSOR"/>
    <property type="match status" value="1"/>
</dbReference>
<dbReference type="GO" id="GO:0006526">
    <property type="term" value="P:L-arginine biosynthetic process"/>
    <property type="evidence" value="ECO:0007669"/>
    <property type="project" value="UniProtKB-UniPathway"/>
</dbReference>
<feature type="domain" description="Arginine repressor C-terminal" evidence="9">
    <location>
        <begin position="81"/>
        <end position="145"/>
    </location>
</feature>
<keyword evidence="4 7" id="KW-0805">Transcription regulation</keyword>
<dbReference type="RefSeq" id="WP_038536349.1">
    <property type="nucleotide sequence ID" value="NZ_CP009223.1"/>
</dbReference>
<evidence type="ECO:0000256" key="4">
    <source>
        <dbReference type="ARBA" id="ARBA00023015"/>
    </source>
</evidence>
<dbReference type="AlphaFoldDB" id="A0A088GMW2"/>
<evidence type="ECO:0000256" key="2">
    <source>
        <dbReference type="ARBA" id="ARBA00008316"/>
    </source>
</evidence>
<comment type="pathway">
    <text evidence="7">Amino-acid biosynthesis; L-arginine biosynthesis [regulation].</text>
</comment>
<dbReference type="PRINTS" id="PR01467">
    <property type="entry name" value="ARGREPRESSOR"/>
</dbReference>
<dbReference type="InterPro" id="IPR020899">
    <property type="entry name" value="Arg_repress_C"/>
</dbReference>
<keyword evidence="6 7" id="KW-0804">Transcription</keyword>
<dbReference type="InterPro" id="IPR001669">
    <property type="entry name" value="Arg_repress"/>
</dbReference>
<dbReference type="Proteomes" id="UP000029079">
    <property type="component" value="Chromosome"/>
</dbReference>
<dbReference type="InterPro" id="IPR020900">
    <property type="entry name" value="Arg_repress_DNA-bd"/>
</dbReference>
<evidence type="ECO:0000256" key="1">
    <source>
        <dbReference type="ARBA" id="ARBA00004496"/>
    </source>
</evidence>
<reference evidence="10 11" key="1">
    <citation type="journal article" date="2014" name="Genome Announc.">
        <title>Complete Genome Sequences of Fish Pathogenic Weissella ceti Strains WS74 and WS105.</title>
        <authorList>
            <person name="Figueiredo H.C."/>
            <person name="Leal C.A."/>
            <person name="Dorella F.A."/>
            <person name="Carvalho A.F."/>
            <person name="Soares S.C."/>
            <person name="Pereira F.L."/>
            <person name="Azevedo V.A."/>
        </authorList>
    </citation>
    <scope>NUCLEOTIDE SEQUENCE [LARGE SCALE GENOMIC DNA]</scope>
    <source>
        <strain evidence="10 11">WS74</strain>
    </source>
</reference>
<dbReference type="GO" id="GO:1900079">
    <property type="term" value="P:regulation of arginine biosynthetic process"/>
    <property type="evidence" value="ECO:0007669"/>
    <property type="project" value="UniProtKB-UniRule"/>
</dbReference>
<evidence type="ECO:0000256" key="7">
    <source>
        <dbReference type="HAMAP-Rule" id="MF_00173"/>
    </source>
</evidence>
<evidence type="ECO:0000313" key="11">
    <source>
        <dbReference type="Proteomes" id="UP000029079"/>
    </source>
</evidence>
<name>A0A088GMW2_9LACO</name>
<evidence type="ECO:0000259" key="8">
    <source>
        <dbReference type="Pfam" id="PF01316"/>
    </source>
</evidence>
<accession>A0A088GMW2</accession>
<keyword evidence="5 7" id="KW-0238">DNA-binding</keyword>
<dbReference type="InterPro" id="IPR036388">
    <property type="entry name" value="WH-like_DNA-bd_sf"/>
</dbReference>
<feature type="domain" description="Arginine repressor DNA-binding" evidence="8">
    <location>
        <begin position="4"/>
        <end position="67"/>
    </location>
</feature>